<sequence>MVAPLTLICLTIATLFVAALPAVLYWRLRRPLAFDKRYAITGIAVFALFAMVIERGLNTYLLSRNPMTAMWLMNPVVFVAYGALIAGVCEEVGRWLGMRWLIKKSGAVPGSDSPALSYGLGHGGAEAWLVGVMVQVQWIVYAVLASQGKLDPGMTNLPDETVMQIHLLLSTLSVPMALIFALERTAALVFQIGLSVLMWRGLRAGWRGILPLAIVVHALIDVPAALFQAGKLPLVAVDGAYALAAVVVAGVLIKIYRRPAQGDAGAAARSI</sequence>
<feature type="transmembrane region" description="Helical" evidence="1">
    <location>
        <begin position="204"/>
        <end position="226"/>
    </location>
</feature>
<dbReference type="KEGG" id="tvl:FAZ95_10345"/>
<evidence type="ECO:0000256" key="1">
    <source>
        <dbReference type="SAM" id="Phobius"/>
    </source>
</evidence>
<feature type="transmembrane region" description="Helical" evidence="1">
    <location>
        <begin position="232"/>
        <end position="253"/>
    </location>
</feature>
<dbReference type="PIRSF" id="PIRSF033101">
    <property type="entry name" value="UCP033101"/>
    <property type="match status" value="1"/>
</dbReference>
<feature type="transmembrane region" description="Helical" evidence="1">
    <location>
        <begin position="69"/>
        <end position="89"/>
    </location>
</feature>
<dbReference type="EMBL" id="CP040077">
    <property type="protein sequence ID" value="QCP49537.1"/>
    <property type="molecule type" value="Genomic_DNA"/>
</dbReference>
<dbReference type="RefSeq" id="WP_137332362.1">
    <property type="nucleotide sequence ID" value="NZ_CP040077.1"/>
</dbReference>
<feature type="transmembrane region" description="Helical" evidence="1">
    <location>
        <begin position="6"/>
        <end position="26"/>
    </location>
</feature>
<name>A0A4P8INQ3_9BURK</name>
<keyword evidence="1" id="KW-0812">Transmembrane</keyword>
<keyword evidence="2" id="KW-0645">Protease</keyword>
<reference evidence="2 3" key="1">
    <citation type="submission" date="2019-05" db="EMBL/GenBank/DDBJ databases">
        <title>Burkholderia sp. DHOD12, isolated from subtropical forest soil.</title>
        <authorList>
            <person name="Gao Z.-H."/>
            <person name="Qiu L.-H."/>
        </authorList>
    </citation>
    <scope>NUCLEOTIDE SEQUENCE [LARGE SCALE GENOMIC DNA]</scope>
    <source>
        <strain evidence="2 3">DHOD12</strain>
    </source>
</reference>
<feature type="transmembrane region" description="Helical" evidence="1">
    <location>
        <begin position="38"/>
        <end position="57"/>
    </location>
</feature>
<dbReference type="GO" id="GO:0008237">
    <property type="term" value="F:metallopeptidase activity"/>
    <property type="evidence" value="ECO:0007669"/>
    <property type="project" value="UniProtKB-KW"/>
</dbReference>
<protein>
    <submittedName>
        <fullName evidence="2">YhfC family intramembrane metalloprotease</fullName>
    </submittedName>
</protein>
<dbReference type="Pfam" id="PF10086">
    <property type="entry name" value="YhfC"/>
    <property type="match status" value="1"/>
</dbReference>
<feature type="transmembrane region" description="Helical" evidence="1">
    <location>
        <begin position="165"/>
        <end position="183"/>
    </location>
</feature>
<keyword evidence="1" id="KW-0472">Membrane</keyword>
<dbReference type="GO" id="GO:0006508">
    <property type="term" value="P:proteolysis"/>
    <property type="evidence" value="ECO:0007669"/>
    <property type="project" value="UniProtKB-KW"/>
</dbReference>
<accession>A0A4P8INQ3</accession>
<keyword evidence="1" id="KW-1133">Transmembrane helix</keyword>
<keyword evidence="3" id="KW-1185">Reference proteome</keyword>
<dbReference type="Proteomes" id="UP000298656">
    <property type="component" value="Chromosome 1"/>
</dbReference>
<dbReference type="InterPro" id="IPR011397">
    <property type="entry name" value="YhfC"/>
</dbReference>
<keyword evidence="2" id="KW-0378">Hydrolase</keyword>
<dbReference type="OrthoDB" id="9807167at2"/>
<evidence type="ECO:0000313" key="3">
    <source>
        <dbReference type="Proteomes" id="UP000298656"/>
    </source>
</evidence>
<feature type="transmembrane region" description="Helical" evidence="1">
    <location>
        <begin position="127"/>
        <end position="145"/>
    </location>
</feature>
<dbReference type="AlphaFoldDB" id="A0A4P8INQ3"/>
<proteinExistence type="predicted"/>
<evidence type="ECO:0000313" key="2">
    <source>
        <dbReference type="EMBL" id="QCP49537.1"/>
    </source>
</evidence>
<gene>
    <name evidence="2" type="ORF">FAZ95_10345</name>
</gene>
<keyword evidence="2" id="KW-0482">Metalloprotease</keyword>
<organism evidence="2 3">
    <name type="scientific">Trinickia violacea</name>
    <dbReference type="NCBI Taxonomy" id="2571746"/>
    <lineage>
        <taxon>Bacteria</taxon>
        <taxon>Pseudomonadati</taxon>
        <taxon>Pseudomonadota</taxon>
        <taxon>Betaproteobacteria</taxon>
        <taxon>Burkholderiales</taxon>
        <taxon>Burkholderiaceae</taxon>
        <taxon>Trinickia</taxon>
    </lineage>
</organism>